<evidence type="ECO:0000256" key="5">
    <source>
        <dbReference type="ARBA" id="ARBA00022695"/>
    </source>
</evidence>
<dbReference type="InterPro" id="IPR018294">
    <property type="entry name" value="ISPD_synthase_CS"/>
</dbReference>
<dbReference type="InterPro" id="IPR001228">
    <property type="entry name" value="IspD"/>
</dbReference>
<dbReference type="InterPro" id="IPR050088">
    <property type="entry name" value="IspD/TarI_cytidylyltransf_bact"/>
</dbReference>
<dbReference type="InterPro" id="IPR034683">
    <property type="entry name" value="IspD/TarI"/>
</dbReference>
<dbReference type="Gene3D" id="3.90.550.10">
    <property type="entry name" value="Spore Coat Polysaccharide Biosynthesis Protein SpsA, Chain A"/>
    <property type="match status" value="1"/>
</dbReference>
<comment type="similarity">
    <text evidence="3 7">Belongs to the IspD/TarI cytidylyltransferase family. IspD subfamily.</text>
</comment>
<comment type="caution">
    <text evidence="8">The sequence shown here is derived from an EMBL/GenBank/DDBJ whole genome shotgun (WGS) entry which is preliminary data.</text>
</comment>
<dbReference type="PROSITE" id="PS01295">
    <property type="entry name" value="ISPD"/>
    <property type="match status" value="1"/>
</dbReference>
<comment type="catalytic activity">
    <reaction evidence="1 7">
        <text>2-C-methyl-D-erythritol 4-phosphate + CTP + H(+) = 4-CDP-2-C-methyl-D-erythritol + diphosphate</text>
        <dbReference type="Rhea" id="RHEA:13429"/>
        <dbReference type="ChEBI" id="CHEBI:15378"/>
        <dbReference type="ChEBI" id="CHEBI:33019"/>
        <dbReference type="ChEBI" id="CHEBI:37563"/>
        <dbReference type="ChEBI" id="CHEBI:57823"/>
        <dbReference type="ChEBI" id="CHEBI:58262"/>
        <dbReference type="EC" id="2.7.7.60"/>
    </reaction>
</comment>
<dbReference type="UniPathway" id="UPA00056">
    <property type="reaction ID" value="UER00093"/>
</dbReference>
<feature type="site" description="Positions MEP for the nucleophilic attack" evidence="7">
    <location>
        <position position="216"/>
    </location>
</feature>
<name>A0A369BTA6_9GAMM</name>
<dbReference type="EMBL" id="QPJY01000014">
    <property type="protein sequence ID" value="RCX24892.1"/>
    <property type="molecule type" value="Genomic_DNA"/>
</dbReference>
<evidence type="ECO:0000313" key="9">
    <source>
        <dbReference type="Proteomes" id="UP000252707"/>
    </source>
</evidence>
<feature type="site" description="Positions MEP for the nucleophilic attack" evidence="7">
    <location>
        <position position="160"/>
    </location>
</feature>
<protein>
    <recommendedName>
        <fullName evidence="7">2-C-methyl-D-erythritol 4-phosphate cytidylyltransferase</fullName>
        <ecNumber evidence="7">2.7.7.60</ecNumber>
    </recommendedName>
    <alternativeName>
        <fullName evidence="7">4-diphosphocytidyl-2C-methyl-D-erythritol synthase</fullName>
    </alternativeName>
    <alternativeName>
        <fullName evidence="7">MEP cytidylyltransferase</fullName>
        <shortName evidence="7">MCT</shortName>
    </alternativeName>
</protein>
<evidence type="ECO:0000313" key="8">
    <source>
        <dbReference type="EMBL" id="RCX24892.1"/>
    </source>
</evidence>
<comment type="function">
    <text evidence="7">Catalyzes the formation of 4-diphosphocytidyl-2-C-methyl-D-erythritol from CTP and 2-C-methyl-D-erythritol 4-phosphate (MEP).</text>
</comment>
<evidence type="ECO:0000256" key="1">
    <source>
        <dbReference type="ARBA" id="ARBA00001282"/>
    </source>
</evidence>
<evidence type="ECO:0000256" key="7">
    <source>
        <dbReference type="HAMAP-Rule" id="MF_00108"/>
    </source>
</evidence>
<dbReference type="SUPFAM" id="SSF53448">
    <property type="entry name" value="Nucleotide-diphospho-sugar transferases"/>
    <property type="match status" value="1"/>
</dbReference>
<comment type="pathway">
    <text evidence="2 7">Isoprenoid biosynthesis; isopentenyl diphosphate biosynthesis via DXP pathway; isopentenyl diphosphate from 1-deoxy-D-xylulose 5-phosphate: step 2/6.</text>
</comment>
<evidence type="ECO:0000256" key="4">
    <source>
        <dbReference type="ARBA" id="ARBA00022679"/>
    </source>
</evidence>
<dbReference type="FunFam" id="3.90.550.10:FF:000003">
    <property type="entry name" value="2-C-methyl-D-erythritol 4-phosphate cytidylyltransferase"/>
    <property type="match status" value="1"/>
</dbReference>
<dbReference type="GO" id="GO:0019288">
    <property type="term" value="P:isopentenyl diphosphate biosynthetic process, methylerythritol 4-phosphate pathway"/>
    <property type="evidence" value="ECO:0007669"/>
    <property type="project" value="UniProtKB-UniRule"/>
</dbReference>
<dbReference type="EC" id="2.7.7.60" evidence="7"/>
<dbReference type="RefSeq" id="WP_114281089.1">
    <property type="nucleotide sequence ID" value="NZ_QPJY01000014.1"/>
</dbReference>
<feature type="site" description="Transition state stabilizer" evidence="7">
    <location>
        <position position="27"/>
    </location>
</feature>
<dbReference type="GO" id="GO:0050518">
    <property type="term" value="F:2-C-methyl-D-erythritol 4-phosphate cytidylyltransferase activity"/>
    <property type="evidence" value="ECO:0007669"/>
    <property type="project" value="UniProtKB-UniRule"/>
</dbReference>
<proteinExistence type="inferred from homology"/>
<dbReference type="PANTHER" id="PTHR32125:SF4">
    <property type="entry name" value="2-C-METHYL-D-ERYTHRITOL 4-PHOSPHATE CYTIDYLYLTRANSFERASE, CHLOROPLASTIC"/>
    <property type="match status" value="1"/>
</dbReference>
<evidence type="ECO:0000256" key="3">
    <source>
        <dbReference type="ARBA" id="ARBA00009789"/>
    </source>
</evidence>
<keyword evidence="4 7" id="KW-0808">Transferase</keyword>
<accession>A0A369BTA6</accession>
<dbReference type="InterPro" id="IPR029044">
    <property type="entry name" value="Nucleotide-diphossugar_trans"/>
</dbReference>
<dbReference type="NCBIfam" id="TIGR00453">
    <property type="entry name" value="ispD"/>
    <property type="match status" value="1"/>
</dbReference>
<dbReference type="Proteomes" id="UP000252707">
    <property type="component" value="Unassembled WGS sequence"/>
</dbReference>
<reference evidence="8 9" key="1">
    <citation type="submission" date="2018-07" db="EMBL/GenBank/DDBJ databases">
        <title>Genomic Encyclopedia of Type Strains, Phase IV (KMG-IV): sequencing the most valuable type-strain genomes for metagenomic binning, comparative biology and taxonomic classification.</title>
        <authorList>
            <person name="Goeker M."/>
        </authorList>
    </citation>
    <scope>NUCLEOTIDE SEQUENCE [LARGE SCALE GENOMIC DNA]</scope>
    <source>
        <strain evidence="8 9">DSM 26407</strain>
    </source>
</reference>
<evidence type="ECO:0000256" key="6">
    <source>
        <dbReference type="ARBA" id="ARBA00023229"/>
    </source>
</evidence>
<dbReference type="Pfam" id="PF01128">
    <property type="entry name" value="IspD"/>
    <property type="match status" value="1"/>
</dbReference>
<organism evidence="8 9">
    <name type="scientific">Thioalbus denitrificans</name>
    <dbReference type="NCBI Taxonomy" id="547122"/>
    <lineage>
        <taxon>Bacteria</taxon>
        <taxon>Pseudomonadati</taxon>
        <taxon>Pseudomonadota</taxon>
        <taxon>Gammaproteobacteria</taxon>
        <taxon>Chromatiales</taxon>
        <taxon>Ectothiorhodospiraceae</taxon>
        <taxon>Thioalbus</taxon>
    </lineage>
</organism>
<dbReference type="AlphaFoldDB" id="A0A369BTA6"/>
<gene>
    <name evidence="7" type="primary">ispD</name>
    <name evidence="8" type="ORF">DFQ59_11448</name>
</gene>
<dbReference type="CDD" id="cd02516">
    <property type="entry name" value="CDP-ME_synthetase"/>
    <property type="match status" value="1"/>
</dbReference>
<dbReference type="HAMAP" id="MF_00108">
    <property type="entry name" value="IspD"/>
    <property type="match status" value="1"/>
</dbReference>
<keyword evidence="5 7" id="KW-0548">Nucleotidyltransferase</keyword>
<dbReference type="OrthoDB" id="9806837at2"/>
<dbReference type="PANTHER" id="PTHR32125">
    <property type="entry name" value="2-C-METHYL-D-ERYTHRITOL 4-PHOSPHATE CYTIDYLYLTRANSFERASE, CHLOROPLASTIC"/>
    <property type="match status" value="1"/>
</dbReference>
<sequence>MTAEDDRVWAVVPAAGAGTRMGTEVPKQYLPLLGRPLIEHTLERLLSHPRIAGVVVAVAAGDERWRALGLAGRPGVTTVTGGAERCHSVLNALAWLLGQGHGGAWVLVHDAARPCLSHGEIDRLLEALAEDPVGGLLGLPVRDTMKRAGAQDRVAGTVPREGLWHALTPQMFRTGALHGALGAALDRGELVTDESSAMELAGHAPRLVPGRPENIKVTRPEDLALAELYLRQQGGSTG</sequence>
<evidence type="ECO:0000256" key="2">
    <source>
        <dbReference type="ARBA" id="ARBA00004787"/>
    </source>
</evidence>
<feature type="site" description="Transition state stabilizer" evidence="7">
    <location>
        <position position="20"/>
    </location>
</feature>
<keyword evidence="6 7" id="KW-0414">Isoprene biosynthesis</keyword>
<keyword evidence="9" id="KW-1185">Reference proteome</keyword>